<dbReference type="InterPro" id="IPR036509">
    <property type="entry name" value="Met_Sox_Rdtase_MsrA_sf"/>
</dbReference>
<feature type="active site" evidence="4">
    <location>
        <position position="25"/>
    </location>
</feature>
<dbReference type="PANTHER" id="PTHR43774:SF1">
    <property type="entry name" value="PEPTIDE METHIONINE SULFOXIDE REDUCTASE MSRA 2"/>
    <property type="match status" value="1"/>
</dbReference>
<evidence type="ECO:0000256" key="3">
    <source>
        <dbReference type="ARBA" id="ARBA00048782"/>
    </source>
</evidence>
<dbReference type="EC" id="1.8.4.11" evidence="4"/>
<gene>
    <name evidence="4 6" type="primary">msrA</name>
    <name evidence="6" type="ORF">G0Q06_11000</name>
</gene>
<dbReference type="EMBL" id="JAAGNX010000003">
    <property type="protein sequence ID" value="NDV62980.1"/>
    <property type="molecule type" value="Genomic_DNA"/>
</dbReference>
<dbReference type="Proteomes" id="UP000478417">
    <property type="component" value="Unassembled WGS sequence"/>
</dbReference>
<reference evidence="6 7" key="1">
    <citation type="submission" date="2020-02" db="EMBL/GenBank/DDBJ databases">
        <title>Albibacoteraceae fam. nov., the first described family within the subdivision 4 Verrucomicrobia.</title>
        <authorList>
            <person name="Xi F."/>
        </authorList>
    </citation>
    <scope>NUCLEOTIDE SEQUENCE [LARGE SCALE GENOMIC DNA]</scope>
    <source>
        <strain evidence="6 7">CK1056</strain>
    </source>
</reference>
<dbReference type="PANTHER" id="PTHR43774">
    <property type="entry name" value="PEPTIDE METHIONINE SULFOXIDE REDUCTASE"/>
    <property type="match status" value="1"/>
</dbReference>
<comment type="catalytic activity">
    <reaction evidence="3 4">
        <text>[thioredoxin]-disulfide + L-methionine + H2O = L-methionine (S)-S-oxide + [thioredoxin]-dithiol</text>
        <dbReference type="Rhea" id="RHEA:19993"/>
        <dbReference type="Rhea" id="RHEA-COMP:10698"/>
        <dbReference type="Rhea" id="RHEA-COMP:10700"/>
        <dbReference type="ChEBI" id="CHEBI:15377"/>
        <dbReference type="ChEBI" id="CHEBI:29950"/>
        <dbReference type="ChEBI" id="CHEBI:50058"/>
        <dbReference type="ChEBI" id="CHEBI:57844"/>
        <dbReference type="ChEBI" id="CHEBI:58772"/>
        <dbReference type="EC" id="1.8.4.11"/>
    </reaction>
</comment>
<organism evidence="6 7">
    <name type="scientific">Oceanipulchritudo coccoides</name>
    <dbReference type="NCBI Taxonomy" id="2706888"/>
    <lineage>
        <taxon>Bacteria</taxon>
        <taxon>Pseudomonadati</taxon>
        <taxon>Verrucomicrobiota</taxon>
        <taxon>Opitutia</taxon>
        <taxon>Puniceicoccales</taxon>
        <taxon>Oceanipulchritudinaceae</taxon>
        <taxon>Oceanipulchritudo</taxon>
    </lineage>
</organism>
<dbReference type="Gene3D" id="3.30.1060.10">
    <property type="entry name" value="Peptide methionine sulphoxide reductase MsrA"/>
    <property type="match status" value="1"/>
</dbReference>
<comment type="catalytic activity">
    <reaction evidence="2 4">
        <text>L-methionyl-[protein] + [thioredoxin]-disulfide + H2O = L-methionyl-(S)-S-oxide-[protein] + [thioredoxin]-dithiol</text>
        <dbReference type="Rhea" id="RHEA:14217"/>
        <dbReference type="Rhea" id="RHEA-COMP:10698"/>
        <dbReference type="Rhea" id="RHEA-COMP:10700"/>
        <dbReference type="Rhea" id="RHEA-COMP:12313"/>
        <dbReference type="Rhea" id="RHEA-COMP:12315"/>
        <dbReference type="ChEBI" id="CHEBI:15377"/>
        <dbReference type="ChEBI" id="CHEBI:16044"/>
        <dbReference type="ChEBI" id="CHEBI:29950"/>
        <dbReference type="ChEBI" id="CHEBI:44120"/>
        <dbReference type="ChEBI" id="CHEBI:50058"/>
        <dbReference type="EC" id="1.8.4.11"/>
    </reaction>
</comment>
<evidence type="ECO:0000313" key="7">
    <source>
        <dbReference type="Proteomes" id="UP000478417"/>
    </source>
</evidence>
<dbReference type="SUPFAM" id="SSF55068">
    <property type="entry name" value="Peptide methionine sulfoxide reductase"/>
    <property type="match status" value="1"/>
</dbReference>
<keyword evidence="1 4" id="KW-0560">Oxidoreductase</keyword>
<keyword evidence="7" id="KW-1185">Reference proteome</keyword>
<comment type="function">
    <text evidence="4">Has an important function as a repair enzyme for proteins that have been inactivated by oxidation. Catalyzes the reversible oxidation-reduction of methionine sulfoxide in proteins to methionine.</text>
</comment>
<name>A0A6B2M5M2_9BACT</name>
<dbReference type="Pfam" id="PF01625">
    <property type="entry name" value="PMSR"/>
    <property type="match status" value="1"/>
</dbReference>
<evidence type="ECO:0000256" key="1">
    <source>
        <dbReference type="ARBA" id="ARBA00023002"/>
    </source>
</evidence>
<dbReference type="HAMAP" id="MF_01401">
    <property type="entry name" value="MsrA"/>
    <property type="match status" value="1"/>
</dbReference>
<comment type="similarity">
    <text evidence="4">Belongs to the MsrA Met sulfoxide reductase family.</text>
</comment>
<feature type="domain" description="Peptide methionine sulphoxide reductase MsrA" evidence="5">
    <location>
        <begin position="19"/>
        <end position="169"/>
    </location>
</feature>
<comment type="caution">
    <text evidence="6">The sequence shown here is derived from an EMBL/GenBank/DDBJ whole genome shotgun (WGS) entry which is preliminary data.</text>
</comment>
<dbReference type="InterPro" id="IPR002569">
    <property type="entry name" value="Met_Sox_Rdtase_MsrA_dom"/>
</dbReference>
<proteinExistence type="inferred from homology"/>
<evidence type="ECO:0000256" key="2">
    <source>
        <dbReference type="ARBA" id="ARBA00047806"/>
    </source>
</evidence>
<evidence type="ECO:0000256" key="4">
    <source>
        <dbReference type="HAMAP-Rule" id="MF_01401"/>
    </source>
</evidence>
<dbReference type="NCBIfam" id="TIGR00401">
    <property type="entry name" value="msrA"/>
    <property type="match status" value="1"/>
</dbReference>
<dbReference type="AlphaFoldDB" id="A0A6B2M5M2"/>
<protein>
    <recommendedName>
        <fullName evidence="4">Peptide methionine sulfoxide reductase MsrA</fullName>
        <shortName evidence="4">Protein-methionine-S-oxide reductase</shortName>
        <ecNumber evidence="4">1.8.4.11</ecNumber>
    </recommendedName>
    <alternativeName>
        <fullName evidence="4">Peptide-methionine (S)-S-oxide reductase</fullName>
        <shortName evidence="4">Peptide Met(O) reductase</shortName>
    </alternativeName>
</protein>
<dbReference type="GO" id="GO:0008113">
    <property type="term" value="F:peptide-methionine (S)-S-oxide reductase activity"/>
    <property type="evidence" value="ECO:0007669"/>
    <property type="project" value="UniProtKB-UniRule"/>
</dbReference>
<evidence type="ECO:0000313" key="6">
    <source>
        <dbReference type="EMBL" id="NDV62980.1"/>
    </source>
</evidence>
<evidence type="ECO:0000259" key="5">
    <source>
        <dbReference type="Pfam" id="PF01625"/>
    </source>
</evidence>
<sequence>MTVANSAISDNKPVETESVTLGGGCFWCVEALYETLDGVESVESGYAGGSTANPSYKDISTGTTGHAEVVKVTFDPKTISLERLLSFFWQAHDPTTLNRQGADVGTQYRSIILYSSPEQKAAAESSMAEAQKIFTKPIVTEIVALESFYKAEGYHQDYYKNNKTAPYCQYVIAPKLKKLEQ</sequence>
<accession>A0A6B2M5M2</accession>
<dbReference type="GO" id="GO:0033744">
    <property type="term" value="F:L-methionine:thioredoxin-disulfide S-oxidoreductase activity"/>
    <property type="evidence" value="ECO:0007669"/>
    <property type="project" value="RHEA"/>
</dbReference>
<dbReference type="RefSeq" id="WP_163967346.1">
    <property type="nucleotide sequence ID" value="NZ_JAAGNX010000003.1"/>
</dbReference>